<keyword evidence="8" id="KW-0508">mRNA splicing</keyword>
<protein>
    <recommendedName>
        <fullName evidence="3 8">Pre-mRNA-splicing factor CWC24</fullName>
    </recommendedName>
</protein>
<dbReference type="OrthoDB" id="25761at2759"/>
<accession>A0A6C1ECA4</accession>
<evidence type="ECO:0000313" key="12">
    <source>
        <dbReference type="EMBL" id="QID86882.1"/>
    </source>
</evidence>
<sequence length="287" mass="32608">MRHLIQLEAIYAQRIADPLAYKEQQQILMFRKRVVKKSPDNEKGQKKRQKIDFSNEKPVASDHGDDFVDSIPSAKAGTAKRLRPSGPDENSLSRRNEDLGKYTLTVNDDSTKEDLLNSERRELTEKVRKEQSNDSNELALNMSGKKARLAKQINQPSNIRTTVLMDFQPDVCKDFKQTGFCGYGDSCKFLHSRDDFKTGWKLNQEWNVDDEDSRKDALDLGKIPFKCVICKENYKSPVVTNCGHFFCGSCFAIEMKKGTKCFICGKETHGSAKVAADLQKILGKRKV</sequence>
<organism evidence="12 13">
    <name type="scientific">Saccharomyces pastorianus</name>
    <name type="common">Lager yeast</name>
    <name type="synonym">Saccharomyces cerevisiae x Saccharomyces eubayanus</name>
    <dbReference type="NCBI Taxonomy" id="27292"/>
    <lineage>
        <taxon>Eukaryota</taxon>
        <taxon>Fungi</taxon>
        <taxon>Dikarya</taxon>
        <taxon>Ascomycota</taxon>
        <taxon>Saccharomycotina</taxon>
        <taxon>Saccharomycetes</taxon>
        <taxon>Saccharomycetales</taxon>
        <taxon>Saccharomycetaceae</taxon>
        <taxon>Saccharomyces</taxon>
    </lineage>
</organism>
<dbReference type="InterPro" id="IPR000571">
    <property type="entry name" value="Znf_CCCH"/>
</dbReference>
<keyword evidence="5 7" id="KW-0863">Zinc-finger</keyword>
<keyword evidence="6 7" id="KW-0862">Zinc</keyword>
<evidence type="ECO:0000256" key="9">
    <source>
        <dbReference type="SAM" id="MobiDB-lite"/>
    </source>
</evidence>
<keyword evidence="8" id="KW-0747">Spliceosome</keyword>
<dbReference type="InterPro" id="IPR001841">
    <property type="entry name" value="Znf_RING"/>
</dbReference>
<comment type="subcellular location">
    <subcellularLocation>
        <location evidence="8">Nucleus</location>
    </subcellularLocation>
</comment>
<reference evidence="12 13" key="1">
    <citation type="journal article" date="2019" name="BMC Genomics">
        <title>Chromosome level assembly and comparative genome analysis confirm lager-brewing yeasts originated from a single hybridization.</title>
        <authorList>
            <person name="Salazar A.N."/>
            <person name="Gorter de Vries A.R."/>
            <person name="van den Broek M."/>
            <person name="Brouwers N."/>
            <person name="de la Torre Cortes P."/>
            <person name="Kuijpers N.G.A."/>
            <person name="Daran J.G."/>
            <person name="Abeel T."/>
        </authorList>
    </citation>
    <scope>NUCLEOTIDE SEQUENCE [LARGE SCALE GENOMIC DNA]</scope>
    <source>
        <strain evidence="12 13">CBS 1483</strain>
    </source>
</reference>
<evidence type="ECO:0000256" key="5">
    <source>
        <dbReference type="ARBA" id="ARBA00022771"/>
    </source>
</evidence>
<dbReference type="GO" id="GO:0003677">
    <property type="term" value="F:DNA binding"/>
    <property type="evidence" value="ECO:0007669"/>
    <property type="project" value="UniProtKB-UniRule"/>
</dbReference>
<evidence type="ECO:0000313" key="13">
    <source>
        <dbReference type="Proteomes" id="UP000501346"/>
    </source>
</evidence>
<dbReference type="PANTHER" id="PTHR12930:SF0">
    <property type="entry name" value="RING FINGER PROTEIN 113B"/>
    <property type="match status" value="1"/>
</dbReference>
<dbReference type="GO" id="GO:0008270">
    <property type="term" value="F:zinc ion binding"/>
    <property type="evidence" value="ECO:0007669"/>
    <property type="project" value="UniProtKB-KW"/>
</dbReference>
<evidence type="ECO:0000256" key="1">
    <source>
        <dbReference type="ARBA" id="ARBA00003777"/>
    </source>
</evidence>
<comment type="similarity">
    <text evidence="2 8">Belongs to the CWC24 family.</text>
</comment>
<comment type="subunit">
    <text evidence="8">Associated with the spliceosome.</text>
</comment>
<keyword evidence="8" id="KW-0539">Nucleus</keyword>
<dbReference type="Pfam" id="PF00642">
    <property type="entry name" value="zf-CCCH"/>
    <property type="match status" value="1"/>
</dbReference>
<dbReference type="EMBL" id="CP049009">
    <property type="protein sequence ID" value="QID86882.1"/>
    <property type="molecule type" value="Genomic_DNA"/>
</dbReference>
<feature type="compositionally biased region" description="Basic and acidic residues" evidence="9">
    <location>
        <begin position="37"/>
        <end position="66"/>
    </location>
</feature>
<dbReference type="GO" id="GO:0006397">
    <property type="term" value="P:mRNA processing"/>
    <property type="evidence" value="ECO:0007669"/>
    <property type="project" value="UniProtKB-KW"/>
</dbReference>
<dbReference type="PROSITE" id="PS50089">
    <property type="entry name" value="ZF_RING_2"/>
    <property type="match status" value="1"/>
</dbReference>
<dbReference type="CDD" id="cd16539">
    <property type="entry name" value="RING-HC_RNF113A_B"/>
    <property type="match status" value="1"/>
</dbReference>
<dbReference type="GO" id="GO:0005684">
    <property type="term" value="C:U2-type spliceosomal complex"/>
    <property type="evidence" value="ECO:0007669"/>
    <property type="project" value="TreeGrafter"/>
</dbReference>
<keyword evidence="13" id="KW-1185">Reference proteome</keyword>
<evidence type="ECO:0000256" key="7">
    <source>
        <dbReference type="PROSITE-ProRule" id="PRU00723"/>
    </source>
</evidence>
<dbReference type="AlphaFoldDB" id="A0A6C1ECA4"/>
<dbReference type="InterPro" id="IPR013083">
    <property type="entry name" value="Znf_RING/FYVE/PHD"/>
</dbReference>
<evidence type="ECO:0000259" key="10">
    <source>
        <dbReference type="PROSITE" id="PS50089"/>
    </source>
</evidence>
<gene>
    <name evidence="12" type="primary">CWC24_2</name>
    <name evidence="12" type="ORF">GRS66_009530</name>
</gene>
<feature type="zinc finger region" description="C3H1-type" evidence="7">
    <location>
        <begin position="166"/>
        <end position="194"/>
    </location>
</feature>
<keyword evidence="4 7" id="KW-0479">Metal-binding</keyword>
<dbReference type="Gene3D" id="3.30.40.10">
    <property type="entry name" value="Zinc/RING finger domain, C3HC4 (zinc finger)"/>
    <property type="match status" value="1"/>
</dbReference>
<feature type="compositionally biased region" description="Basic and acidic residues" evidence="9">
    <location>
        <begin position="109"/>
        <end position="120"/>
    </location>
</feature>
<dbReference type="Gene3D" id="4.10.1000.10">
    <property type="entry name" value="Zinc finger, CCCH-type"/>
    <property type="match status" value="1"/>
</dbReference>
<evidence type="ECO:0000259" key="11">
    <source>
        <dbReference type="PROSITE" id="PS50103"/>
    </source>
</evidence>
<evidence type="ECO:0000256" key="8">
    <source>
        <dbReference type="RuleBase" id="RU367110"/>
    </source>
</evidence>
<dbReference type="SUPFAM" id="SSF90229">
    <property type="entry name" value="CCCH zinc finger"/>
    <property type="match status" value="1"/>
</dbReference>
<evidence type="ECO:0000256" key="2">
    <source>
        <dbReference type="ARBA" id="ARBA00009161"/>
    </source>
</evidence>
<dbReference type="Pfam" id="PF13920">
    <property type="entry name" value="zf-C3HC4_3"/>
    <property type="match status" value="1"/>
</dbReference>
<proteinExistence type="inferred from homology"/>
<dbReference type="PANTHER" id="PTHR12930">
    <property type="entry name" value="ZINC FINGER PROTEIN 183"/>
    <property type="match status" value="1"/>
</dbReference>
<comment type="function">
    <text evidence="1 8">Involved in pre-mRNA splicing.</text>
</comment>
<dbReference type="SMART" id="SM00184">
    <property type="entry name" value="RING"/>
    <property type="match status" value="1"/>
</dbReference>
<feature type="domain" description="C3H1-type" evidence="11">
    <location>
        <begin position="166"/>
        <end position="194"/>
    </location>
</feature>
<feature type="domain" description="RING-type" evidence="10">
    <location>
        <begin position="227"/>
        <end position="264"/>
    </location>
</feature>
<evidence type="ECO:0000256" key="3">
    <source>
        <dbReference type="ARBA" id="ARBA00020647"/>
    </source>
</evidence>
<dbReference type="Proteomes" id="UP000501346">
    <property type="component" value="Chromosome SeXII"/>
</dbReference>
<dbReference type="InterPro" id="IPR039971">
    <property type="entry name" value="CWC24-like"/>
</dbReference>
<dbReference type="SUPFAM" id="SSF57850">
    <property type="entry name" value="RING/U-box"/>
    <property type="match status" value="1"/>
</dbReference>
<dbReference type="PROSITE" id="PS50103">
    <property type="entry name" value="ZF_C3H1"/>
    <property type="match status" value="1"/>
</dbReference>
<dbReference type="GO" id="GO:0034247">
    <property type="term" value="P:snoRNA splicing"/>
    <property type="evidence" value="ECO:0007669"/>
    <property type="project" value="TreeGrafter"/>
</dbReference>
<evidence type="ECO:0000256" key="6">
    <source>
        <dbReference type="ARBA" id="ARBA00022833"/>
    </source>
</evidence>
<dbReference type="SMART" id="SM00356">
    <property type="entry name" value="ZnF_C3H1"/>
    <property type="match status" value="1"/>
</dbReference>
<name>A0A6C1ECA4_SACPS</name>
<feature type="region of interest" description="Disordered" evidence="9">
    <location>
        <begin position="36"/>
        <end position="120"/>
    </location>
</feature>
<keyword evidence="8" id="KW-0238">DNA-binding</keyword>
<feature type="compositionally biased region" description="Basic and acidic residues" evidence="9">
    <location>
        <begin position="91"/>
        <end position="100"/>
    </location>
</feature>
<dbReference type="InterPro" id="IPR036855">
    <property type="entry name" value="Znf_CCCH_sf"/>
</dbReference>
<keyword evidence="8" id="KW-0507">mRNA processing</keyword>
<evidence type="ECO:0000256" key="4">
    <source>
        <dbReference type="ARBA" id="ARBA00022723"/>
    </source>
</evidence>